<dbReference type="InterPro" id="IPR050188">
    <property type="entry name" value="RluA_PseudoU_synthase"/>
</dbReference>
<comment type="caution">
    <text evidence="3">The sequence shown here is derived from an EMBL/GenBank/DDBJ whole genome shotgun (WGS) entry which is preliminary data.</text>
</comment>
<dbReference type="InterPro" id="IPR020103">
    <property type="entry name" value="PsdUridine_synth_cat_dom_sf"/>
</dbReference>
<reference evidence="4" key="1">
    <citation type="journal article" date="2019" name="Int. J. Syst. Evol. Microbiol.">
        <title>The Global Catalogue of Microorganisms (GCM) 10K type strain sequencing project: providing services to taxonomists for standard genome sequencing and annotation.</title>
        <authorList>
            <consortium name="The Broad Institute Genomics Platform"/>
            <consortium name="The Broad Institute Genome Sequencing Center for Infectious Disease"/>
            <person name="Wu L."/>
            <person name="Ma J."/>
        </authorList>
    </citation>
    <scope>NUCLEOTIDE SEQUENCE [LARGE SCALE GENOMIC DNA]</scope>
    <source>
        <strain evidence="4">JCM 16545</strain>
    </source>
</reference>
<dbReference type="RefSeq" id="WP_377093526.1">
    <property type="nucleotide sequence ID" value="NZ_JBHSJM010000001.1"/>
</dbReference>
<comment type="similarity">
    <text evidence="1">Belongs to the pseudouridine synthase RluA family.</text>
</comment>
<protein>
    <submittedName>
        <fullName evidence="3">RluA family pseudouridine synthase</fullName>
        <ecNumber evidence="3">5.4.99.-</ecNumber>
    </submittedName>
</protein>
<dbReference type="SUPFAM" id="SSF55120">
    <property type="entry name" value="Pseudouridine synthase"/>
    <property type="match status" value="1"/>
</dbReference>
<dbReference type="PANTHER" id="PTHR21600:SF87">
    <property type="entry name" value="RNA PSEUDOURIDYLATE SYNTHASE DOMAIN-CONTAINING PROTEIN 1"/>
    <property type="match status" value="1"/>
</dbReference>
<dbReference type="Proteomes" id="UP001597297">
    <property type="component" value="Unassembled WGS sequence"/>
</dbReference>
<dbReference type="PROSITE" id="PS01129">
    <property type="entry name" value="PSI_RLU"/>
    <property type="match status" value="1"/>
</dbReference>
<dbReference type="EMBL" id="JBHUJC010000042">
    <property type="protein sequence ID" value="MFD2277558.1"/>
    <property type="molecule type" value="Genomic_DNA"/>
</dbReference>
<proteinExistence type="inferred from homology"/>
<dbReference type="Gene3D" id="3.30.2350.10">
    <property type="entry name" value="Pseudouridine synthase"/>
    <property type="match status" value="1"/>
</dbReference>
<dbReference type="EC" id="5.4.99.-" evidence="3"/>
<dbReference type="CDD" id="cd02869">
    <property type="entry name" value="PseudoU_synth_RluA_like"/>
    <property type="match status" value="1"/>
</dbReference>
<evidence type="ECO:0000259" key="2">
    <source>
        <dbReference type="Pfam" id="PF00849"/>
    </source>
</evidence>
<dbReference type="InterPro" id="IPR006224">
    <property type="entry name" value="PsdUridine_synth_RluA-like_CS"/>
</dbReference>
<keyword evidence="4" id="KW-1185">Reference proteome</keyword>
<keyword evidence="3" id="KW-0413">Isomerase</keyword>
<evidence type="ECO:0000313" key="4">
    <source>
        <dbReference type="Proteomes" id="UP001597297"/>
    </source>
</evidence>
<gene>
    <name evidence="3" type="ORF">ACFSQZ_13875</name>
</gene>
<feature type="domain" description="Pseudouridine synthase RsuA/RluA-like" evidence="2">
    <location>
        <begin position="21"/>
        <end position="180"/>
    </location>
</feature>
<dbReference type="Pfam" id="PF00849">
    <property type="entry name" value="PseudoU_synth_2"/>
    <property type="match status" value="1"/>
</dbReference>
<evidence type="ECO:0000313" key="3">
    <source>
        <dbReference type="EMBL" id="MFD2277558.1"/>
    </source>
</evidence>
<name>A0ABW5E644_9BACT</name>
<dbReference type="GO" id="GO:0016853">
    <property type="term" value="F:isomerase activity"/>
    <property type="evidence" value="ECO:0007669"/>
    <property type="project" value="UniProtKB-KW"/>
</dbReference>
<dbReference type="InterPro" id="IPR006145">
    <property type="entry name" value="PsdUridine_synth_RsuA/RluA"/>
</dbReference>
<accession>A0ABW5E644</accession>
<organism evidence="3 4">
    <name type="scientific">Rubritalea spongiae</name>
    <dbReference type="NCBI Taxonomy" id="430797"/>
    <lineage>
        <taxon>Bacteria</taxon>
        <taxon>Pseudomonadati</taxon>
        <taxon>Verrucomicrobiota</taxon>
        <taxon>Verrucomicrobiia</taxon>
        <taxon>Verrucomicrobiales</taxon>
        <taxon>Rubritaleaceae</taxon>
        <taxon>Rubritalea</taxon>
    </lineage>
</organism>
<dbReference type="PANTHER" id="PTHR21600">
    <property type="entry name" value="MITOCHONDRIAL RNA PSEUDOURIDINE SYNTHASE"/>
    <property type="match status" value="1"/>
</dbReference>
<evidence type="ECO:0000256" key="1">
    <source>
        <dbReference type="ARBA" id="ARBA00010876"/>
    </source>
</evidence>
<sequence length="252" mass="28643">MGEGPIDLNASFEVVDESEQWIVVNKSAPLVVHPTSGKSEATLLGGVEELLRYELVNGARLSIINRLDRETSGVVLIAKAKSAARLFGRAMERRQIQKEYLAIVHGWPEWHEHELNAPIIRKGEVEESLIWVKQMVHEEGRECVTVCRVVRKFEKNGQAFSLMRIFPKTGRMHQIRVHLAYLGFPIVGDKIYGDDESCYLEFIEGGWSERLRSQLLLGRHALHAERMVVSTEQGVLDWRAPLAGDLRCFLEC</sequence>